<evidence type="ECO:0000259" key="1">
    <source>
        <dbReference type="Pfam" id="PF02498"/>
    </source>
</evidence>
<organism evidence="2 3">
    <name type="scientific">Candidatus Collierbacteria bacterium RIFOXYB1_FULL_49_13</name>
    <dbReference type="NCBI Taxonomy" id="1817728"/>
    <lineage>
        <taxon>Bacteria</taxon>
        <taxon>Candidatus Collieribacteriota</taxon>
    </lineage>
</organism>
<name>A0A1F5FHH4_9BACT</name>
<dbReference type="InterPro" id="IPR003497">
    <property type="entry name" value="BRO_N_domain"/>
</dbReference>
<proteinExistence type="predicted"/>
<sequence>MNNQIAELQKNVEAIRKTAGDLEYWSARDLMTCLGYSTWESFKTAVNRAQEACQNTGQDTMDHFRDVTKMVEIGSGTQRAVEDVLLTRYACYLVAQNGDPRKPQIAFAQNYFAIQTRRQEIWEQRTMENKRLEERGKLRDTEQKIERTVYQRGITQSIDFATFKNKHIEALYGGINTPDLKRMRRIPKARTLADFDTDVELKAKSFALGMTDHNIRAQNLVGKDRLQSEVVANSAATREALLARGIIPEKLKPEEDIKKIERRRAKEQKVIDAGLKKLLG</sequence>
<dbReference type="NCBIfam" id="NF008573">
    <property type="entry name" value="PRK11525.1"/>
    <property type="match status" value="1"/>
</dbReference>
<feature type="domain" description="Bro-N" evidence="1">
    <location>
        <begin position="23"/>
        <end position="108"/>
    </location>
</feature>
<dbReference type="AlphaFoldDB" id="A0A1F5FHH4"/>
<protein>
    <submittedName>
        <fullName evidence="2">DNA damage-inducible protein D</fullName>
    </submittedName>
</protein>
<comment type="caution">
    <text evidence="2">The sequence shown here is derived from an EMBL/GenBank/DDBJ whole genome shotgun (WGS) entry which is preliminary data.</text>
</comment>
<dbReference type="Pfam" id="PF02498">
    <property type="entry name" value="Bro-N"/>
    <property type="match status" value="1"/>
</dbReference>
<evidence type="ECO:0000313" key="3">
    <source>
        <dbReference type="Proteomes" id="UP000176682"/>
    </source>
</evidence>
<reference evidence="2 3" key="1">
    <citation type="journal article" date="2016" name="Nat. Commun.">
        <title>Thousands of microbial genomes shed light on interconnected biogeochemical processes in an aquifer system.</title>
        <authorList>
            <person name="Anantharaman K."/>
            <person name="Brown C.T."/>
            <person name="Hug L.A."/>
            <person name="Sharon I."/>
            <person name="Castelle C.J."/>
            <person name="Probst A.J."/>
            <person name="Thomas B.C."/>
            <person name="Singh A."/>
            <person name="Wilkins M.J."/>
            <person name="Karaoz U."/>
            <person name="Brodie E.L."/>
            <person name="Williams K.H."/>
            <person name="Hubbard S.S."/>
            <person name="Banfield J.F."/>
        </authorList>
    </citation>
    <scope>NUCLEOTIDE SEQUENCE [LARGE SCALE GENOMIC DNA]</scope>
</reference>
<dbReference type="Proteomes" id="UP000176682">
    <property type="component" value="Unassembled WGS sequence"/>
</dbReference>
<gene>
    <name evidence="2" type="ORF">A2368_00820</name>
</gene>
<accession>A0A1F5FHH4</accession>
<dbReference type="EMBL" id="MFAM01000026">
    <property type="protein sequence ID" value="OGD79095.1"/>
    <property type="molecule type" value="Genomic_DNA"/>
</dbReference>
<evidence type="ECO:0000313" key="2">
    <source>
        <dbReference type="EMBL" id="OGD79095.1"/>
    </source>
</evidence>